<dbReference type="InterPro" id="IPR011333">
    <property type="entry name" value="SKP1/BTB/POZ_sf"/>
</dbReference>
<evidence type="ECO:0000313" key="2">
    <source>
        <dbReference type="EMBL" id="KAF8796454.1"/>
    </source>
</evidence>
<protein>
    <submittedName>
        <fullName evidence="2">TD and POZ domain-containing protein 1</fullName>
    </submittedName>
</protein>
<name>A0A8T0FZC8_ARGBR</name>
<dbReference type="CDD" id="cd18186">
    <property type="entry name" value="BTB_POZ_ZBTB_KLHL-like"/>
    <property type="match status" value="1"/>
</dbReference>
<organism evidence="2 3">
    <name type="scientific">Argiope bruennichi</name>
    <name type="common">Wasp spider</name>
    <name type="synonym">Aranea bruennichi</name>
    <dbReference type="NCBI Taxonomy" id="94029"/>
    <lineage>
        <taxon>Eukaryota</taxon>
        <taxon>Metazoa</taxon>
        <taxon>Ecdysozoa</taxon>
        <taxon>Arthropoda</taxon>
        <taxon>Chelicerata</taxon>
        <taxon>Arachnida</taxon>
        <taxon>Araneae</taxon>
        <taxon>Araneomorphae</taxon>
        <taxon>Entelegynae</taxon>
        <taxon>Araneoidea</taxon>
        <taxon>Araneidae</taxon>
        <taxon>Argiope</taxon>
    </lineage>
</organism>
<dbReference type="PANTHER" id="PTHR24413">
    <property type="entry name" value="SPECKLE-TYPE POZ PROTEIN"/>
    <property type="match status" value="1"/>
</dbReference>
<dbReference type="Gene3D" id="1.25.40.420">
    <property type="match status" value="1"/>
</dbReference>
<dbReference type="SUPFAM" id="SSF54695">
    <property type="entry name" value="POZ domain"/>
    <property type="match status" value="1"/>
</dbReference>
<dbReference type="Proteomes" id="UP000807504">
    <property type="component" value="Unassembled WGS sequence"/>
</dbReference>
<evidence type="ECO:0000259" key="1">
    <source>
        <dbReference type="Pfam" id="PF00651"/>
    </source>
</evidence>
<dbReference type="EMBL" id="JABXBU010000001">
    <property type="protein sequence ID" value="KAF8796454.1"/>
    <property type="molecule type" value="Genomic_DNA"/>
</dbReference>
<comment type="caution">
    <text evidence="2">The sequence shown here is derived from an EMBL/GenBank/DDBJ whole genome shotgun (WGS) entry which is preliminary data.</text>
</comment>
<reference evidence="2" key="2">
    <citation type="submission" date="2020-06" db="EMBL/GenBank/DDBJ databases">
        <authorList>
            <person name="Sheffer M."/>
        </authorList>
    </citation>
    <scope>NUCLEOTIDE SEQUENCE</scope>
</reference>
<accession>A0A8T0FZC8</accession>
<dbReference type="InterPro" id="IPR000210">
    <property type="entry name" value="BTB/POZ_dom"/>
</dbReference>
<proteinExistence type="predicted"/>
<dbReference type="AlphaFoldDB" id="A0A8T0FZC8"/>
<keyword evidence="3" id="KW-1185">Reference proteome</keyword>
<feature type="domain" description="BTB" evidence="1">
    <location>
        <begin position="2"/>
        <end position="65"/>
    </location>
</feature>
<evidence type="ECO:0000313" key="3">
    <source>
        <dbReference type="Proteomes" id="UP000807504"/>
    </source>
</evidence>
<reference evidence="2" key="1">
    <citation type="journal article" date="2020" name="bioRxiv">
        <title>Chromosome-level reference genome of the European wasp spider Argiope bruennichi: a resource for studies on range expansion and evolutionary adaptation.</title>
        <authorList>
            <person name="Sheffer M.M."/>
            <person name="Hoppe A."/>
            <person name="Krehenwinkel H."/>
            <person name="Uhl G."/>
            <person name="Kuss A.W."/>
            <person name="Jensen L."/>
            <person name="Jensen C."/>
            <person name="Gillespie R.G."/>
            <person name="Hoff K.J."/>
            <person name="Prost S."/>
        </authorList>
    </citation>
    <scope>NUCLEOTIDE SEQUENCE</scope>
</reference>
<dbReference type="Pfam" id="PF00651">
    <property type="entry name" value="BTB"/>
    <property type="match status" value="1"/>
</dbReference>
<dbReference type="Gene3D" id="3.30.710.10">
    <property type="entry name" value="Potassium Channel Kv1.1, Chain A"/>
    <property type="match status" value="1"/>
</dbReference>
<sequence>MKEKNSGHVDITDLEDDTVQRMLEYMYTDSLADMQLEGACKLYAAADKYQILSMKKRCSSFLKESLCPNKVYDVLVLADLHQDDDLKNDVQDYIIEHDREVFGSAEWKTFMDTNPKLAAAVMYQKVFPR</sequence>
<gene>
    <name evidence="2" type="ORF">HNY73_000825</name>
</gene>